<dbReference type="InterPro" id="IPR003719">
    <property type="entry name" value="Phenazine_PhzF-like"/>
</dbReference>
<keyword evidence="5" id="KW-1185">Reference proteome</keyword>
<proteinExistence type="inferred from homology"/>
<dbReference type="EMBL" id="OMOQ01000001">
    <property type="protein sequence ID" value="SPH18368.1"/>
    <property type="molecule type" value="Genomic_DNA"/>
</dbReference>
<evidence type="ECO:0000256" key="3">
    <source>
        <dbReference type="PIRSR" id="PIRSR016184-1"/>
    </source>
</evidence>
<dbReference type="Pfam" id="PF02567">
    <property type="entry name" value="PhzC-PhzF"/>
    <property type="match status" value="1"/>
</dbReference>
<evidence type="ECO:0000313" key="4">
    <source>
        <dbReference type="EMBL" id="SPH18368.1"/>
    </source>
</evidence>
<dbReference type="AlphaFoldDB" id="A0A2R8B6V2"/>
<evidence type="ECO:0000256" key="1">
    <source>
        <dbReference type="ARBA" id="ARBA00008270"/>
    </source>
</evidence>
<feature type="active site" evidence="3">
    <location>
        <position position="47"/>
    </location>
</feature>
<keyword evidence="2 4" id="KW-0413">Isomerase</keyword>
<dbReference type="PANTHER" id="PTHR13774">
    <property type="entry name" value="PHENAZINE BIOSYNTHESIS PROTEIN"/>
    <property type="match status" value="1"/>
</dbReference>
<protein>
    <submittedName>
        <fullName evidence="4">Putative isomerase YddE</fullName>
        <ecNumber evidence="4">5.1.-.-</ecNumber>
    </submittedName>
</protein>
<dbReference type="Proteomes" id="UP000244924">
    <property type="component" value="Unassembled WGS sequence"/>
</dbReference>
<dbReference type="RefSeq" id="WP_219929178.1">
    <property type="nucleotide sequence ID" value="NZ_OMOQ01000001.1"/>
</dbReference>
<dbReference type="PANTHER" id="PTHR13774:SF17">
    <property type="entry name" value="PHENAZINE BIOSYNTHESIS-LIKE DOMAIN-CONTAINING PROTEIN"/>
    <property type="match status" value="1"/>
</dbReference>
<name>A0A2R8B6V2_9RHOB</name>
<dbReference type="SUPFAM" id="SSF54506">
    <property type="entry name" value="Diaminopimelate epimerase-like"/>
    <property type="match status" value="1"/>
</dbReference>
<evidence type="ECO:0000313" key="5">
    <source>
        <dbReference type="Proteomes" id="UP000244924"/>
    </source>
</evidence>
<dbReference type="EC" id="5.1.-.-" evidence="4"/>
<evidence type="ECO:0000256" key="2">
    <source>
        <dbReference type="ARBA" id="ARBA00023235"/>
    </source>
</evidence>
<organism evidence="4 5">
    <name type="scientific">Albidovulum aquaemixtae</name>
    <dbReference type="NCBI Taxonomy" id="1542388"/>
    <lineage>
        <taxon>Bacteria</taxon>
        <taxon>Pseudomonadati</taxon>
        <taxon>Pseudomonadota</taxon>
        <taxon>Alphaproteobacteria</taxon>
        <taxon>Rhodobacterales</taxon>
        <taxon>Paracoccaceae</taxon>
        <taxon>Albidovulum</taxon>
    </lineage>
</organism>
<dbReference type="Gene3D" id="3.10.310.10">
    <property type="entry name" value="Diaminopimelate Epimerase, Chain A, domain 1"/>
    <property type="match status" value="2"/>
</dbReference>
<dbReference type="GO" id="GO:0005737">
    <property type="term" value="C:cytoplasm"/>
    <property type="evidence" value="ECO:0007669"/>
    <property type="project" value="TreeGrafter"/>
</dbReference>
<comment type="similarity">
    <text evidence="1">Belongs to the PhzF family.</text>
</comment>
<reference evidence="4 5" key="1">
    <citation type="submission" date="2018-03" db="EMBL/GenBank/DDBJ databases">
        <authorList>
            <person name="Keele B.F."/>
        </authorList>
    </citation>
    <scope>NUCLEOTIDE SEQUENCE [LARGE SCALE GENOMIC DNA]</scope>
    <source>
        <strain evidence="4 5">CECT 8626</strain>
    </source>
</reference>
<gene>
    <name evidence="4" type="primary">yddE</name>
    <name evidence="4" type="ORF">DEA8626_01906</name>
</gene>
<dbReference type="GO" id="GO:0016853">
    <property type="term" value="F:isomerase activity"/>
    <property type="evidence" value="ECO:0007669"/>
    <property type="project" value="UniProtKB-KW"/>
</dbReference>
<dbReference type="NCBIfam" id="TIGR00654">
    <property type="entry name" value="PhzF_family"/>
    <property type="match status" value="1"/>
</dbReference>
<dbReference type="PIRSF" id="PIRSF016184">
    <property type="entry name" value="PhzC_PhzF"/>
    <property type="match status" value="1"/>
</dbReference>
<sequence length="271" mass="28727">MREFTMFQVDAFTDRVFAGNPAAVLVSDAPLPEPEMQAIAAENNLAETVFVTGAGAARALRWFTPVKEVAFCGHATLASAHVLATEYGAKGPIAFATRKVGELIVIPRADGAYDLDFPALPPDPLNPLPDSLTALFNEMPVAGARNFENFFVELASSEAVRNFAPDLAGIAALDGQGLCITAKGGRSHDGDPVDFVSRYFAPAAGIPEDPVTGSTHATLIPYWADRLGREDLAAFQASPRGGSLRGRRAGDRVILTARAVTFMRATIVLPS</sequence>
<accession>A0A2R8B6V2</accession>